<accession>A0AB73HFG2</accession>
<comment type="caution">
    <text evidence="2">The sequence shown here is derived from an EMBL/GenBank/DDBJ whole genome shotgun (WGS) entry which is preliminary data.</text>
</comment>
<dbReference type="RefSeq" id="WP_023440429.1">
    <property type="nucleotide sequence ID" value="NZ_CBDBYE010000001.1"/>
</dbReference>
<evidence type="ECO:0000259" key="1">
    <source>
        <dbReference type="Pfam" id="PF11195"/>
    </source>
</evidence>
<evidence type="ECO:0000313" key="3">
    <source>
        <dbReference type="Proteomes" id="UP001194632"/>
    </source>
</evidence>
<sequence length="67" mass="7743">MNIQEAVKQALKTGKGIQRKSQEELPIWFLPTNTPVYIAIMDGEKMISKKWNPEADDLLANDWKIKE</sequence>
<evidence type="ECO:0000313" key="2">
    <source>
        <dbReference type="EMBL" id="MBF7115208.1"/>
    </source>
</evidence>
<dbReference type="Proteomes" id="UP001194632">
    <property type="component" value="Unassembled WGS sequence"/>
</dbReference>
<name>A0AB73HFG2_PEDPE</name>
<dbReference type="InterPro" id="IPR021361">
    <property type="entry name" value="Tad2-like_dom"/>
</dbReference>
<reference evidence="2" key="1">
    <citation type="submission" date="2020-11" db="EMBL/GenBank/DDBJ databases">
        <title>Antibiotic susceptibility profiles of Pediococcus pentosaceus from various origins and their implications for the safety assessment of strains with food-technology applications.</title>
        <authorList>
            <person name="Shani N."/>
            <person name="Oberhaensli S."/>
            <person name="Arias E."/>
        </authorList>
    </citation>
    <scope>NUCLEOTIDE SEQUENCE</scope>
    <source>
        <strain evidence="2">FAM 24207</strain>
    </source>
</reference>
<feature type="domain" description="Thoeris anti-defense 2-like" evidence="1">
    <location>
        <begin position="1"/>
        <end position="65"/>
    </location>
</feature>
<protein>
    <submittedName>
        <fullName evidence="2">DUF2829 domain-containing protein</fullName>
    </submittedName>
</protein>
<gene>
    <name evidence="2" type="ORF">ITQ90_06890</name>
</gene>
<dbReference type="EMBL" id="JADOFP010000005">
    <property type="protein sequence ID" value="MBF7115208.1"/>
    <property type="molecule type" value="Genomic_DNA"/>
</dbReference>
<dbReference type="AlphaFoldDB" id="A0AB73HFG2"/>
<dbReference type="Pfam" id="PF11195">
    <property type="entry name" value="Tad2-like"/>
    <property type="match status" value="1"/>
</dbReference>
<organism evidence="2 3">
    <name type="scientific">Pediococcus pentosaceus</name>
    <dbReference type="NCBI Taxonomy" id="1255"/>
    <lineage>
        <taxon>Bacteria</taxon>
        <taxon>Bacillati</taxon>
        <taxon>Bacillota</taxon>
        <taxon>Bacilli</taxon>
        <taxon>Lactobacillales</taxon>
        <taxon>Lactobacillaceae</taxon>
        <taxon>Pediococcus</taxon>
    </lineage>
</organism>
<proteinExistence type="predicted"/>